<dbReference type="OrthoDB" id="981490at2"/>
<organism evidence="1 2">
    <name type="scientific">Roseivirga misakiensis</name>
    <dbReference type="NCBI Taxonomy" id="1563681"/>
    <lineage>
        <taxon>Bacteria</taxon>
        <taxon>Pseudomonadati</taxon>
        <taxon>Bacteroidota</taxon>
        <taxon>Cytophagia</taxon>
        <taxon>Cytophagales</taxon>
        <taxon>Roseivirgaceae</taxon>
        <taxon>Roseivirga</taxon>
    </lineage>
</organism>
<comment type="caution">
    <text evidence="1">The sequence shown here is derived from an EMBL/GenBank/DDBJ whole genome shotgun (WGS) entry which is preliminary data.</text>
</comment>
<dbReference type="EMBL" id="MDGQ01000005">
    <property type="protein sequence ID" value="OEK05094.1"/>
    <property type="molecule type" value="Genomic_DNA"/>
</dbReference>
<gene>
    <name evidence="1" type="ORF">BFP71_16890</name>
</gene>
<evidence type="ECO:0000313" key="1">
    <source>
        <dbReference type="EMBL" id="OEK05094.1"/>
    </source>
</evidence>
<evidence type="ECO:0000313" key="2">
    <source>
        <dbReference type="Proteomes" id="UP000095552"/>
    </source>
</evidence>
<proteinExistence type="predicted"/>
<reference evidence="1 2" key="1">
    <citation type="submission" date="2016-08" db="EMBL/GenBank/DDBJ databases">
        <title>Draft genome of Fabibacter sp. strain SK-8.</title>
        <authorList>
            <person name="Wong S.-K."/>
            <person name="Hamasaki K."/>
            <person name="Yoshizawa S."/>
        </authorList>
    </citation>
    <scope>NUCLEOTIDE SEQUENCE [LARGE SCALE GENOMIC DNA]</scope>
    <source>
        <strain evidence="1 2">SK-8</strain>
    </source>
</reference>
<sequence>MSYKFFKISIILLIFVAFGCGEFNRGEESWKLVYKHDAEGNKVTGDKQLLIDAVRAGLPVRVGFGGRSKVDSTRSVEHMADAKFLTILDGEEVFAQIDRILGQQPIRSDGEMKLRFRDANQWVKIAGTNGYSTGLMVDYLADTVVSPSTDNWRGAS</sequence>
<dbReference type="AlphaFoldDB" id="A0A1E5T149"/>
<accession>A0A1E5T149</accession>
<keyword evidence="2" id="KW-1185">Reference proteome</keyword>
<protein>
    <submittedName>
        <fullName evidence="1">Uncharacterized protein</fullName>
    </submittedName>
</protein>
<dbReference type="STRING" id="1563681.BFP71_16890"/>
<dbReference type="RefSeq" id="WP_069836598.1">
    <property type="nucleotide sequence ID" value="NZ_MDGQ01000005.1"/>
</dbReference>
<name>A0A1E5T149_9BACT</name>
<dbReference type="Proteomes" id="UP000095552">
    <property type="component" value="Unassembled WGS sequence"/>
</dbReference>
<dbReference type="PROSITE" id="PS51257">
    <property type="entry name" value="PROKAR_LIPOPROTEIN"/>
    <property type="match status" value="1"/>
</dbReference>